<dbReference type="PANTHER" id="PTHR46954">
    <property type="entry name" value="C2H2-TYPE DOMAIN-CONTAINING PROTEIN"/>
    <property type="match status" value="1"/>
</dbReference>
<reference evidence="1 2" key="1">
    <citation type="journal article" date="2019" name="Commun. Biol.">
        <title>The bagworm genome reveals a unique fibroin gene that provides high tensile strength.</title>
        <authorList>
            <person name="Kono N."/>
            <person name="Nakamura H."/>
            <person name="Ohtoshi R."/>
            <person name="Tomita M."/>
            <person name="Numata K."/>
            <person name="Arakawa K."/>
        </authorList>
    </citation>
    <scope>NUCLEOTIDE SEQUENCE [LARGE SCALE GENOMIC DNA]</scope>
</reference>
<proteinExistence type="predicted"/>
<dbReference type="AlphaFoldDB" id="A0A4C1SRK6"/>
<accession>A0A4C1SRK6</accession>
<name>A0A4C1SRK6_EUMVA</name>
<evidence type="ECO:0000313" key="1">
    <source>
        <dbReference type="EMBL" id="GBP04546.1"/>
    </source>
</evidence>
<dbReference type="Proteomes" id="UP000299102">
    <property type="component" value="Unassembled WGS sequence"/>
</dbReference>
<gene>
    <name evidence="1" type="ORF">EVAR_3908_1</name>
</gene>
<dbReference type="PANTHER" id="PTHR46954:SF1">
    <property type="entry name" value="C2H2-TYPE DOMAIN-CONTAINING PROTEIN"/>
    <property type="match status" value="1"/>
</dbReference>
<sequence>MPFSSVPTSVSTPKQDDLKSKISVLEAELNAVVRKRDTGLGDEGIENTIKKLRYDTDVKKNQLQNKIVCATNLRKFRVKQKSEILSLKSSHPNLQTSFLRTQPGRPSLKENQSGLLQVICDITTQGISAADRRRSEVLRTCKTLDELYTRLVEDGFSILQTSAYRRLIPKYSGSLEALRKDIKVKPEMILSVDGGPDENLRYNKVVSSCISHFKEYDLDGLFVFTNAPGRSAYNRVERRMAPLSRELATVVLPYEHYGSHLDSQGKAIDSYLELKNFQHASETLAEIWSQMVIDGHNVIAECVPPGEVLPETAQVSDIWYRNHVCESQYFPQIIKCSDNSCCSPRRSALKNVLYQSFLPTPFSMSQNPFRVLSPDEVESEIFPSLLVPQFTTLRPDFSQDREIP</sequence>
<organism evidence="1 2">
    <name type="scientific">Eumeta variegata</name>
    <name type="common">Bagworm moth</name>
    <name type="synonym">Eumeta japonica</name>
    <dbReference type="NCBI Taxonomy" id="151549"/>
    <lineage>
        <taxon>Eukaryota</taxon>
        <taxon>Metazoa</taxon>
        <taxon>Ecdysozoa</taxon>
        <taxon>Arthropoda</taxon>
        <taxon>Hexapoda</taxon>
        <taxon>Insecta</taxon>
        <taxon>Pterygota</taxon>
        <taxon>Neoptera</taxon>
        <taxon>Endopterygota</taxon>
        <taxon>Lepidoptera</taxon>
        <taxon>Glossata</taxon>
        <taxon>Ditrysia</taxon>
        <taxon>Tineoidea</taxon>
        <taxon>Psychidae</taxon>
        <taxon>Oiketicinae</taxon>
        <taxon>Eumeta</taxon>
    </lineage>
</organism>
<protein>
    <submittedName>
        <fullName evidence="1">Uncharacterized protein</fullName>
    </submittedName>
</protein>
<comment type="caution">
    <text evidence="1">The sequence shown here is derived from an EMBL/GenBank/DDBJ whole genome shotgun (WGS) entry which is preliminary data.</text>
</comment>
<dbReference type="OrthoDB" id="2433005at2759"/>
<keyword evidence="2" id="KW-1185">Reference proteome</keyword>
<evidence type="ECO:0000313" key="2">
    <source>
        <dbReference type="Proteomes" id="UP000299102"/>
    </source>
</evidence>
<dbReference type="EMBL" id="BGZK01000014">
    <property type="protein sequence ID" value="GBP04546.1"/>
    <property type="molecule type" value="Genomic_DNA"/>
</dbReference>